<dbReference type="PANTHER" id="PTHR22902">
    <property type="entry name" value="SESQUIPEDALIAN"/>
    <property type="match status" value="1"/>
</dbReference>
<dbReference type="GO" id="GO:0055037">
    <property type="term" value="C:recycling endosome"/>
    <property type="evidence" value="ECO:0007669"/>
    <property type="project" value="TreeGrafter"/>
</dbReference>
<dbReference type="Proteomes" id="UP000007879">
    <property type="component" value="Unassembled WGS sequence"/>
</dbReference>
<dbReference type="SMART" id="SM00233">
    <property type="entry name" value="PH"/>
    <property type="match status" value="1"/>
</dbReference>
<reference evidence="4" key="2">
    <citation type="submission" date="2017-05" db="UniProtKB">
        <authorList>
            <consortium name="EnsemblMetazoa"/>
        </authorList>
    </citation>
    <scope>IDENTIFICATION</scope>
</reference>
<feature type="region of interest" description="Disordered" evidence="2">
    <location>
        <begin position="203"/>
        <end position="228"/>
    </location>
</feature>
<dbReference type="PANTHER" id="PTHR22902:SF27">
    <property type="entry name" value="PLECKSTRIN HOMOLOGY DOMAIN-CONTAINING FAMILY A MEMBER 3"/>
    <property type="match status" value="1"/>
</dbReference>
<evidence type="ECO:0000313" key="5">
    <source>
        <dbReference type="Proteomes" id="UP000007879"/>
    </source>
</evidence>
<dbReference type="EnsemblMetazoa" id="Aqu2.1.36563_001">
    <property type="protein sequence ID" value="Aqu2.1.36563_001"/>
    <property type="gene ID" value="Aqu2.1.36563"/>
</dbReference>
<feature type="domain" description="PH" evidence="3">
    <location>
        <begin position="39"/>
        <end position="151"/>
    </location>
</feature>
<dbReference type="KEGG" id="aqu:100642134"/>
<feature type="compositionally biased region" description="Basic and acidic residues" evidence="2">
    <location>
        <begin position="203"/>
        <end position="217"/>
    </location>
</feature>
<dbReference type="InterPro" id="IPR001849">
    <property type="entry name" value="PH_domain"/>
</dbReference>
<dbReference type="PROSITE" id="PS50003">
    <property type="entry name" value="PH_DOMAIN"/>
    <property type="match status" value="1"/>
</dbReference>
<organism evidence="4">
    <name type="scientific">Amphimedon queenslandica</name>
    <name type="common">Sponge</name>
    <dbReference type="NCBI Taxonomy" id="400682"/>
    <lineage>
        <taxon>Eukaryota</taxon>
        <taxon>Metazoa</taxon>
        <taxon>Porifera</taxon>
        <taxon>Demospongiae</taxon>
        <taxon>Heteroscleromorpha</taxon>
        <taxon>Haplosclerida</taxon>
        <taxon>Niphatidae</taxon>
        <taxon>Amphimedon</taxon>
    </lineage>
</organism>
<dbReference type="Gene3D" id="2.30.29.30">
    <property type="entry name" value="Pleckstrin-homology domain (PH domain)/Phosphotyrosine-binding domain (PTB)"/>
    <property type="match status" value="1"/>
</dbReference>
<feature type="compositionally biased region" description="Low complexity" evidence="2">
    <location>
        <begin position="1"/>
        <end position="17"/>
    </location>
</feature>
<feature type="region of interest" description="Disordered" evidence="2">
    <location>
        <begin position="1"/>
        <end position="31"/>
    </location>
</feature>
<feature type="compositionally biased region" description="Acidic residues" evidence="2">
    <location>
        <begin position="218"/>
        <end position="228"/>
    </location>
</feature>
<dbReference type="EnsemblMetazoa" id="XM_003385152.3">
    <property type="protein sequence ID" value="XP_003385200.1"/>
    <property type="gene ID" value="LOC100642134"/>
</dbReference>
<dbReference type="SUPFAM" id="SSF50729">
    <property type="entry name" value="PH domain-like"/>
    <property type="match status" value="1"/>
</dbReference>
<proteinExistence type="predicted"/>
<evidence type="ECO:0000259" key="3">
    <source>
        <dbReference type="PROSITE" id="PS50003"/>
    </source>
</evidence>
<protein>
    <recommendedName>
        <fullName evidence="3">PH domain-containing protein</fullName>
    </recommendedName>
</protein>
<dbReference type="GO" id="GO:0005769">
    <property type="term" value="C:early endosome"/>
    <property type="evidence" value="ECO:0007669"/>
    <property type="project" value="TreeGrafter"/>
</dbReference>
<dbReference type="InterPro" id="IPR011993">
    <property type="entry name" value="PH-like_dom_sf"/>
</dbReference>
<reference evidence="5" key="1">
    <citation type="journal article" date="2010" name="Nature">
        <title>The Amphimedon queenslandica genome and the evolution of animal complexity.</title>
        <authorList>
            <person name="Srivastava M."/>
            <person name="Simakov O."/>
            <person name="Chapman J."/>
            <person name="Fahey B."/>
            <person name="Gauthier M.E."/>
            <person name="Mitros T."/>
            <person name="Richards G.S."/>
            <person name="Conaco C."/>
            <person name="Dacre M."/>
            <person name="Hellsten U."/>
            <person name="Larroux C."/>
            <person name="Putnam N.H."/>
            <person name="Stanke M."/>
            <person name="Adamska M."/>
            <person name="Darling A."/>
            <person name="Degnan S.M."/>
            <person name="Oakley T.H."/>
            <person name="Plachetzki D.C."/>
            <person name="Zhai Y."/>
            <person name="Adamski M."/>
            <person name="Calcino A."/>
            <person name="Cummins S.F."/>
            <person name="Goodstein D.M."/>
            <person name="Harris C."/>
            <person name="Jackson D.J."/>
            <person name="Leys S.P."/>
            <person name="Shu S."/>
            <person name="Woodcroft B.J."/>
            <person name="Vervoort M."/>
            <person name="Kosik K.S."/>
            <person name="Manning G."/>
            <person name="Degnan B.M."/>
            <person name="Rokhsar D.S."/>
        </authorList>
    </citation>
    <scope>NUCLEOTIDE SEQUENCE [LARGE SCALE GENOMIC DNA]</scope>
</reference>
<evidence type="ECO:0000313" key="4">
    <source>
        <dbReference type="EnsemblMetazoa" id="Aqu2.1.36563_001"/>
    </source>
</evidence>
<evidence type="ECO:0000256" key="1">
    <source>
        <dbReference type="ARBA" id="ARBA00022553"/>
    </source>
</evidence>
<feature type="region of interest" description="Disordered" evidence="2">
    <location>
        <begin position="236"/>
        <end position="255"/>
    </location>
</feature>
<evidence type="ECO:0000256" key="2">
    <source>
        <dbReference type="SAM" id="MobiDB-lite"/>
    </source>
</evidence>
<gene>
    <name evidence="4" type="primary">100642134</name>
</gene>
<dbReference type="AlphaFoldDB" id="A0A1X7V994"/>
<dbReference type="GO" id="GO:0005829">
    <property type="term" value="C:cytosol"/>
    <property type="evidence" value="ECO:0007669"/>
    <property type="project" value="GOC"/>
</dbReference>
<keyword evidence="5" id="KW-1185">Reference proteome</keyword>
<dbReference type="GO" id="GO:0005802">
    <property type="term" value="C:trans-Golgi network"/>
    <property type="evidence" value="ECO:0007669"/>
    <property type="project" value="TreeGrafter"/>
</dbReference>
<dbReference type="Pfam" id="PF00169">
    <property type="entry name" value="PH"/>
    <property type="match status" value="1"/>
</dbReference>
<dbReference type="GO" id="GO:0042147">
    <property type="term" value="P:retrograde transport, endosome to Golgi"/>
    <property type="evidence" value="ECO:0007669"/>
    <property type="project" value="TreeGrafter"/>
</dbReference>
<dbReference type="InterPro" id="IPR045188">
    <property type="entry name" value="Boi1/Boi2-like"/>
</dbReference>
<dbReference type="CDD" id="cd00821">
    <property type="entry name" value="PH"/>
    <property type="match status" value="1"/>
</dbReference>
<dbReference type="GO" id="GO:0001881">
    <property type="term" value="P:receptor recycling"/>
    <property type="evidence" value="ECO:0007669"/>
    <property type="project" value="TreeGrafter"/>
</dbReference>
<keyword evidence="1" id="KW-0597">Phosphoprotein</keyword>
<dbReference type="GO" id="GO:0007032">
    <property type="term" value="P:endosome organization"/>
    <property type="evidence" value="ECO:0007669"/>
    <property type="project" value="TreeGrafter"/>
</dbReference>
<accession>A0A1X7V994</accession>
<name>A0A1X7V994_AMPQE</name>
<dbReference type="InParanoid" id="A0A1X7V994"/>
<sequence length="255" mass="28678">MSSMSLSKSSSKLLSPRPSKKEKDSVPNQTDINNLALDTPVLKGYMYKKSHHSFDSFNKRYFALYSGCLVYYRKEDEYKKDLGNHSLKNRAGYITLNRVYLSKPDKKPQGGRYCFVLHTPDPANARRETLLVCKTREERAQWMVQIQAQNPHLIAPGQRIAPDTPIPERRRAHSVPSNSAMMLEVLPNTLSSTPSFDEVALKVEDGDSDRESGGVEKDGDEEEEEDNDVCVLSFDVPETGDIQLEVPSTPPVTVT</sequence>
<dbReference type="OrthoDB" id="430364at2759"/>